<comment type="caution">
    <text evidence="1">The sequence shown here is derived from an EMBL/GenBank/DDBJ whole genome shotgun (WGS) entry which is preliminary data.</text>
</comment>
<evidence type="ECO:0000313" key="2">
    <source>
        <dbReference type="Proteomes" id="UP001148662"/>
    </source>
</evidence>
<protein>
    <submittedName>
        <fullName evidence="1">Uncharacterized protein</fullName>
    </submittedName>
</protein>
<organism evidence="1 2">
    <name type="scientific">Phlebia brevispora</name>
    <dbReference type="NCBI Taxonomy" id="194682"/>
    <lineage>
        <taxon>Eukaryota</taxon>
        <taxon>Fungi</taxon>
        <taxon>Dikarya</taxon>
        <taxon>Basidiomycota</taxon>
        <taxon>Agaricomycotina</taxon>
        <taxon>Agaricomycetes</taxon>
        <taxon>Polyporales</taxon>
        <taxon>Meruliaceae</taxon>
        <taxon>Phlebia</taxon>
    </lineage>
</organism>
<name>A0ACC1RYT6_9APHY</name>
<dbReference type="EMBL" id="JANHOG010002015">
    <property type="protein sequence ID" value="KAJ3528507.1"/>
    <property type="molecule type" value="Genomic_DNA"/>
</dbReference>
<proteinExistence type="predicted"/>
<gene>
    <name evidence="1" type="ORF">NM688_g7989</name>
</gene>
<reference evidence="1" key="1">
    <citation type="submission" date="2022-07" db="EMBL/GenBank/DDBJ databases">
        <title>Genome Sequence of Phlebia brevispora.</title>
        <authorList>
            <person name="Buettner E."/>
        </authorList>
    </citation>
    <scope>NUCLEOTIDE SEQUENCE</scope>
    <source>
        <strain evidence="1">MPL23</strain>
    </source>
</reference>
<sequence length="380" mass="42790">MSSRAAMQRTVSEQSWAWSDRSAGGSSFSDATLNNDLPDQEDAPQTFEDGPWQDDSRIWIPACNPAQTASHTHNSQRRHRTLVLCFDGTGDECDSENSNIVNLVAMLKKHDNNEQLVYYQPGVGTYTNSIVKVFGLTPVDELVDQMIAIHLATHIKAGYEFLMQNYTKGDKICIFGFSRGAYTARALAGMLQKVGLLTLCNYQQVPFAYELFKRTDEDSIKICETFQRTFCRTVRVEFMGVWETVASVGTIPQYLPFISEDDGIRYLRHGLSLDERRVKFLPTFCVDPREKEEEAQISSAKPSNGGASPEKEMEDRFNKADRTKTDVLQVWFAGVHTGEYPIYLFPRPFNTHQTDLSQTSEVAQSATARSTLWHASLCAG</sequence>
<evidence type="ECO:0000313" key="1">
    <source>
        <dbReference type="EMBL" id="KAJ3528507.1"/>
    </source>
</evidence>
<keyword evidence="2" id="KW-1185">Reference proteome</keyword>
<accession>A0ACC1RYT6</accession>
<dbReference type="Proteomes" id="UP001148662">
    <property type="component" value="Unassembled WGS sequence"/>
</dbReference>